<dbReference type="InParanoid" id="D8LXR1"/>
<organism evidence="8">
    <name type="scientific">Blastocystis hominis</name>
    <dbReference type="NCBI Taxonomy" id="12968"/>
    <lineage>
        <taxon>Eukaryota</taxon>
        <taxon>Sar</taxon>
        <taxon>Stramenopiles</taxon>
        <taxon>Bigyra</taxon>
        <taxon>Opalozoa</taxon>
        <taxon>Opalinata</taxon>
        <taxon>Blastocystidae</taxon>
        <taxon>Blastocystis</taxon>
    </lineage>
</organism>
<dbReference type="GO" id="GO:0008270">
    <property type="term" value="F:zinc ion binding"/>
    <property type="evidence" value="ECO:0007669"/>
    <property type="project" value="UniProtKB-KW"/>
</dbReference>
<dbReference type="Gene3D" id="1.10.220.150">
    <property type="entry name" value="Arf GTPase activating protein"/>
    <property type="match status" value="1"/>
</dbReference>
<evidence type="ECO:0000256" key="4">
    <source>
        <dbReference type="ARBA" id="ARBA00022833"/>
    </source>
</evidence>
<evidence type="ECO:0000259" key="7">
    <source>
        <dbReference type="PROSITE" id="PS50115"/>
    </source>
</evidence>
<keyword evidence="2" id="KW-0479">Metal-binding</keyword>
<dbReference type="InterPro" id="IPR038508">
    <property type="entry name" value="ArfGAP_dom_sf"/>
</dbReference>
<dbReference type="GO" id="GO:0005096">
    <property type="term" value="F:GTPase activator activity"/>
    <property type="evidence" value="ECO:0007669"/>
    <property type="project" value="UniProtKB-KW"/>
</dbReference>
<reference evidence="8" key="1">
    <citation type="submission" date="2010-02" db="EMBL/GenBank/DDBJ databases">
        <title>Sequencing and annotation of the Blastocystis hominis genome.</title>
        <authorList>
            <person name="Wincker P."/>
        </authorList>
    </citation>
    <scope>NUCLEOTIDE SEQUENCE</scope>
    <source>
        <strain evidence="8">Singapore isolate B</strain>
    </source>
</reference>
<protein>
    <recommendedName>
        <fullName evidence="7">Arf-GAP domain-containing protein</fullName>
    </recommendedName>
</protein>
<evidence type="ECO:0000256" key="5">
    <source>
        <dbReference type="PROSITE-ProRule" id="PRU00288"/>
    </source>
</evidence>
<evidence type="ECO:0000256" key="6">
    <source>
        <dbReference type="SAM" id="MobiDB-lite"/>
    </source>
</evidence>
<dbReference type="PRINTS" id="PR00405">
    <property type="entry name" value="REVINTRACTNG"/>
</dbReference>
<feature type="domain" description="Arf-GAP" evidence="7">
    <location>
        <begin position="11"/>
        <end position="140"/>
    </location>
</feature>
<dbReference type="AlphaFoldDB" id="D8LXR1"/>
<dbReference type="OMA" id="KAGGIWE"/>
<dbReference type="PANTHER" id="PTHR45686:SF4">
    <property type="entry name" value="ADP-RIBOSYLATION FACTOR GTPASE ACTIVATING PROTEIN 3, ISOFORM H"/>
    <property type="match status" value="1"/>
</dbReference>
<accession>D8LXR1</accession>
<feature type="region of interest" description="Disordered" evidence="6">
    <location>
        <begin position="195"/>
        <end position="231"/>
    </location>
</feature>
<dbReference type="CDD" id="cd08831">
    <property type="entry name" value="ArfGap_ArfGap2_3_like"/>
    <property type="match status" value="1"/>
</dbReference>
<evidence type="ECO:0000313" key="8">
    <source>
        <dbReference type="EMBL" id="CBK20366.2"/>
    </source>
</evidence>
<evidence type="ECO:0000256" key="2">
    <source>
        <dbReference type="ARBA" id="ARBA00022723"/>
    </source>
</evidence>
<feature type="region of interest" description="Disordered" evidence="6">
    <location>
        <begin position="271"/>
        <end position="292"/>
    </location>
</feature>
<keyword evidence="1" id="KW-0343">GTPase activation</keyword>
<dbReference type="Pfam" id="PF01412">
    <property type="entry name" value="ArfGap"/>
    <property type="match status" value="1"/>
</dbReference>
<dbReference type="InterPro" id="IPR037278">
    <property type="entry name" value="ARFGAP/RecO"/>
</dbReference>
<dbReference type="InterPro" id="IPR001164">
    <property type="entry name" value="ArfGAP_dom"/>
</dbReference>
<sequence length="374" mass="40229">MSKVLSHEESESIFKKLRSNPANKACFDCGQKNPTWASIPYGVYICLECSAHHRNMGVHISFVKSTQLDVWKEEQITAMRLGGNDNAAKFFKEHGWSMLLNSKLQDKYTSKAAQLYKQYLAKQVKQELNLESTPTIDSDSTPKETVPEPPAEPQETSPRPAPAAVPVVIGSSSPAVSSPPKGLLVVENVASKPSAASSGQGSFLLHEDKPSLASSGNSLAKKKPALRRGLGGKKLGATATIEPIAAAKPTSKESQAAKLSTSLVLEKKTEASASSAAHAETPSGMSAADRFKGCKGISSDQYFGRDQYDEREGREKLKQFAGARSISSAQYYGETNTQSTQPSVVSSLTSNAYSLGLSAAEKIKGYFTWIVCWE</sequence>
<dbReference type="Proteomes" id="UP000008312">
    <property type="component" value="Unassembled WGS sequence"/>
</dbReference>
<dbReference type="EMBL" id="FN668639">
    <property type="protein sequence ID" value="CBK20366.2"/>
    <property type="molecule type" value="Genomic_DNA"/>
</dbReference>
<evidence type="ECO:0000256" key="1">
    <source>
        <dbReference type="ARBA" id="ARBA00022468"/>
    </source>
</evidence>
<keyword evidence="4" id="KW-0862">Zinc</keyword>
<dbReference type="RefSeq" id="XP_012894414.1">
    <property type="nucleotide sequence ID" value="XM_013038960.1"/>
</dbReference>
<dbReference type="OrthoDB" id="10266696at2759"/>
<feature type="region of interest" description="Disordered" evidence="6">
    <location>
        <begin position="130"/>
        <end position="166"/>
    </location>
</feature>
<keyword evidence="3 5" id="KW-0863">Zinc-finger</keyword>
<dbReference type="PROSITE" id="PS50115">
    <property type="entry name" value="ARFGAP"/>
    <property type="match status" value="1"/>
</dbReference>
<dbReference type="SMART" id="SM00105">
    <property type="entry name" value="ArfGap"/>
    <property type="match status" value="1"/>
</dbReference>
<dbReference type="SUPFAM" id="SSF57863">
    <property type="entry name" value="ArfGap/RecO-like zinc finger"/>
    <property type="match status" value="1"/>
</dbReference>
<dbReference type="GeneID" id="24918009"/>
<gene>
    <name evidence="8" type="ORF">GSBLH_T00000714001</name>
</gene>
<dbReference type="GO" id="GO:0048205">
    <property type="term" value="P:COPI coating of Golgi vesicle"/>
    <property type="evidence" value="ECO:0007669"/>
    <property type="project" value="TreeGrafter"/>
</dbReference>
<evidence type="ECO:0000256" key="3">
    <source>
        <dbReference type="ARBA" id="ARBA00022771"/>
    </source>
</evidence>
<proteinExistence type="predicted"/>
<name>D8LXR1_BLAHO</name>
<feature type="compositionally biased region" description="Polar residues" evidence="6">
    <location>
        <begin position="130"/>
        <end position="139"/>
    </location>
</feature>
<dbReference type="PANTHER" id="PTHR45686">
    <property type="entry name" value="ADP-RIBOSYLATION FACTOR GTPASE ACTIVATING PROTEIN 3, ISOFORM H-RELATED"/>
    <property type="match status" value="1"/>
</dbReference>
<keyword evidence="9" id="KW-1185">Reference proteome</keyword>
<dbReference type="GO" id="GO:0000139">
    <property type="term" value="C:Golgi membrane"/>
    <property type="evidence" value="ECO:0007669"/>
    <property type="project" value="GOC"/>
</dbReference>
<evidence type="ECO:0000313" key="9">
    <source>
        <dbReference type="Proteomes" id="UP000008312"/>
    </source>
</evidence>